<keyword evidence="5" id="KW-1185">Reference proteome</keyword>
<dbReference type="RefSeq" id="WP_311190511.1">
    <property type="nucleotide sequence ID" value="NZ_CP115541.1"/>
</dbReference>
<dbReference type="SUPFAM" id="SSF46689">
    <property type="entry name" value="Homeodomain-like"/>
    <property type="match status" value="1"/>
</dbReference>
<dbReference type="Pfam" id="PF00440">
    <property type="entry name" value="TetR_N"/>
    <property type="match status" value="1"/>
</dbReference>
<gene>
    <name evidence="4" type="ORF">PDM29_12890</name>
</gene>
<dbReference type="PANTHER" id="PTHR30055">
    <property type="entry name" value="HTH-TYPE TRANSCRIPTIONAL REGULATOR RUTR"/>
    <property type="match status" value="1"/>
</dbReference>
<accession>A0ABY9YLB5</accession>
<keyword evidence="1 2" id="KW-0238">DNA-binding</keyword>
<dbReference type="PRINTS" id="PR00455">
    <property type="entry name" value="HTHTETR"/>
</dbReference>
<reference evidence="4 5" key="1">
    <citation type="submission" date="2022-12" db="EMBL/GenBank/DDBJ databases">
        <title>Two new species, Stenotrophomonas aracearum and Stenotrophomonas oahuensis, isolated from Anthurium (Araceae family) in Hawaii.</title>
        <authorList>
            <person name="Chunag S.C."/>
            <person name="Dobhal S."/>
            <person name="Alvarez A."/>
            <person name="Arif M."/>
        </authorList>
    </citation>
    <scope>NUCLEOTIDE SEQUENCE [LARGE SCALE GENOMIC DNA]</scope>
    <source>
        <strain evidence="4 5">A5586</strain>
    </source>
</reference>
<dbReference type="PROSITE" id="PS50977">
    <property type="entry name" value="HTH_TETR_2"/>
    <property type="match status" value="1"/>
</dbReference>
<evidence type="ECO:0000313" key="4">
    <source>
        <dbReference type="EMBL" id="WNH51260.1"/>
    </source>
</evidence>
<dbReference type="InterPro" id="IPR050109">
    <property type="entry name" value="HTH-type_TetR-like_transc_reg"/>
</dbReference>
<evidence type="ECO:0000313" key="5">
    <source>
        <dbReference type="Proteomes" id="UP001302072"/>
    </source>
</evidence>
<organism evidence="4 5">
    <name type="scientific">Stenotrophomonas oahuensis</name>
    <dbReference type="NCBI Taxonomy" id="3003271"/>
    <lineage>
        <taxon>Bacteria</taxon>
        <taxon>Pseudomonadati</taxon>
        <taxon>Pseudomonadota</taxon>
        <taxon>Gammaproteobacteria</taxon>
        <taxon>Lysobacterales</taxon>
        <taxon>Lysobacteraceae</taxon>
        <taxon>Stenotrophomonas</taxon>
    </lineage>
</organism>
<protein>
    <submittedName>
        <fullName evidence="4">TetR/AcrR family transcriptional regulator</fullName>
    </submittedName>
</protein>
<evidence type="ECO:0000259" key="3">
    <source>
        <dbReference type="PROSITE" id="PS50977"/>
    </source>
</evidence>
<dbReference type="EMBL" id="CP115541">
    <property type="protein sequence ID" value="WNH51260.1"/>
    <property type="molecule type" value="Genomic_DNA"/>
</dbReference>
<sequence>MARPLSDEKRDAILTAAGRLVAAQGVAASTAQIAKAAKVAEGTVFTYFENKDVLLNALFVRLEMRLAANIGDAFPVEASAQDQLQHVWDALVRWGLQYPDDAKALRQLKVSDRISDSTRLHCEGLFGGMLQALQAKLAAHIDPDRLPFYLGRVLVNLLDTTLDAITAQPDQRQALQQAGFDLFWKGIQR</sequence>
<evidence type="ECO:0000256" key="2">
    <source>
        <dbReference type="PROSITE-ProRule" id="PRU00335"/>
    </source>
</evidence>
<feature type="DNA-binding region" description="H-T-H motif" evidence="2">
    <location>
        <begin position="29"/>
        <end position="48"/>
    </location>
</feature>
<name>A0ABY9YLB5_9GAMM</name>
<proteinExistence type="predicted"/>
<dbReference type="InterPro" id="IPR023772">
    <property type="entry name" value="DNA-bd_HTH_TetR-type_CS"/>
</dbReference>
<dbReference type="InterPro" id="IPR009057">
    <property type="entry name" value="Homeodomain-like_sf"/>
</dbReference>
<feature type="domain" description="HTH tetR-type" evidence="3">
    <location>
        <begin position="7"/>
        <end position="66"/>
    </location>
</feature>
<dbReference type="PANTHER" id="PTHR30055:SF222">
    <property type="entry name" value="REGULATORY PROTEIN"/>
    <property type="match status" value="1"/>
</dbReference>
<evidence type="ECO:0000256" key="1">
    <source>
        <dbReference type="ARBA" id="ARBA00023125"/>
    </source>
</evidence>
<dbReference type="InterPro" id="IPR001647">
    <property type="entry name" value="HTH_TetR"/>
</dbReference>
<dbReference type="Gene3D" id="1.10.357.10">
    <property type="entry name" value="Tetracycline Repressor, domain 2"/>
    <property type="match status" value="1"/>
</dbReference>
<dbReference type="PROSITE" id="PS01081">
    <property type="entry name" value="HTH_TETR_1"/>
    <property type="match status" value="1"/>
</dbReference>
<dbReference type="Proteomes" id="UP001302072">
    <property type="component" value="Chromosome"/>
</dbReference>